<organism evidence="5 6">
    <name type="scientific">Cobetia crustatorum</name>
    <dbReference type="NCBI Taxonomy" id="553385"/>
    <lineage>
        <taxon>Bacteria</taxon>
        <taxon>Pseudomonadati</taxon>
        <taxon>Pseudomonadota</taxon>
        <taxon>Gammaproteobacteria</taxon>
        <taxon>Oceanospirillales</taxon>
        <taxon>Halomonadaceae</taxon>
        <taxon>Cobetia</taxon>
    </lineage>
</organism>
<evidence type="ECO:0000256" key="1">
    <source>
        <dbReference type="ARBA" id="ARBA00023015"/>
    </source>
</evidence>
<dbReference type="InterPro" id="IPR036390">
    <property type="entry name" value="WH_DNA-bd_sf"/>
</dbReference>
<dbReference type="PROSITE" id="PS50949">
    <property type="entry name" value="HTH_GNTR"/>
    <property type="match status" value="1"/>
</dbReference>
<dbReference type="SUPFAM" id="SSF64288">
    <property type="entry name" value="Chorismate lyase-like"/>
    <property type="match status" value="1"/>
</dbReference>
<keyword evidence="2" id="KW-0238">DNA-binding</keyword>
<dbReference type="InterPro" id="IPR000524">
    <property type="entry name" value="Tscrpt_reg_HTH_GntR"/>
</dbReference>
<dbReference type="EMBL" id="VNFH01000004">
    <property type="protein sequence ID" value="TVU71159.1"/>
    <property type="molecule type" value="Genomic_DNA"/>
</dbReference>
<feature type="domain" description="HTH gntR-type" evidence="4">
    <location>
        <begin position="17"/>
        <end position="85"/>
    </location>
</feature>
<dbReference type="InterPro" id="IPR011663">
    <property type="entry name" value="UTRA"/>
</dbReference>
<keyword evidence="3" id="KW-0804">Transcription</keyword>
<comment type="caution">
    <text evidence="5">The sequence shown here is derived from an EMBL/GenBank/DDBJ whole genome shotgun (WGS) entry which is preliminary data.</text>
</comment>
<dbReference type="PANTHER" id="PTHR44846:SF7">
    <property type="entry name" value="TRANSCRIPTIONAL REGULATOR OF 2-AMINOETHYLPHOSPHONATE DEGRADATION OPERONS-RELATED"/>
    <property type="match status" value="1"/>
</dbReference>
<accession>A0A558HPU1</accession>
<dbReference type="AlphaFoldDB" id="A0A558HPU1"/>
<dbReference type="Gene3D" id="1.10.10.10">
    <property type="entry name" value="Winged helix-like DNA-binding domain superfamily/Winged helix DNA-binding domain"/>
    <property type="match status" value="1"/>
</dbReference>
<evidence type="ECO:0000256" key="3">
    <source>
        <dbReference type="ARBA" id="ARBA00023163"/>
    </source>
</evidence>
<dbReference type="OrthoDB" id="9784545at2"/>
<dbReference type="CDD" id="cd07377">
    <property type="entry name" value="WHTH_GntR"/>
    <property type="match status" value="1"/>
</dbReference>
<evidence type="ECO:0000259" key="4">
    <source>
        <dbReference type="PROSITE" id="PS50949"/>
    </source>
</evidence>
<proteinExistence type="predicted"/>
<dbReference type="SMART" id="SM00345">
    <property type="entry name" value="HTH_GNTR"/>
    <property type="match status" value="1"/>
</dbReference>
<gene>
    <name evidence="5" type="ORF">FQP86_06355</name>
</gene>
<dbReference type="InterPro" id="IPR036388">
    <property type="entry name" value="WH-like_DNA-bd_sf"/>
</dbReference>
<evidence type="ECO:0000313" key="6">
    <source>
        <dbReference type="Proteomes" id="UP000319941"/>
    </source>
</evidence>
<dbReference type="PRINTS" id="PR00035">
    <property type="entry name" value="HTHGNTR"/>
</dbReference>
<sequence>MPLSSPDAISQHVDTVAIPVAGLRHKLLSYLEETDLMGGQRLPSERQMMVRFSTTRVTLRDALLQLEAEGCIYRENRRGWFVSPSRLRYDLLACLPFREMVESQQRKAQTDLLTAAEVPADTVIARRLGIEEGCAVYRITRIRRIDDRRVLHVCHHLRRDCFPGILEFDLAVHSLTDLYRNEYAIRVTRVSFELASTVLGNEAAEALNAAQGSPAQRVTRINFDQNGRAVDCDDEHWRHDAIELTLSAAPQR</sequence>
<dbReference type="STRING" id="553385.GCA_000591415_02673"/>
<dbReference type="Pfam" id="PF07702">
    <property type="entry name" value="UTRA"/>
    <property type="match status" value="1"/>
</dbReference>
<protein>
    <submittedName>
        <fullName evidence="5">UTRA domain-containing protein</fullName>
    </submittedName>
</protein>
<dbReference type="Gene3D" id="3.40.1410.10">
    <property type="entry name" value="Chorismate lyase-like"/>
    <property type="match status" value="1"/>
</dbReference>
<keyword evidence="1" id="KW-0805">Transcription regulation</keyword>
<name>A0A558HPU1_9GAMM</name>
<dbReference type="PANTHER" id="PTHR44846">
    <property type="entry name" value="MANNOSYL-D-GLYCERATE TRANSPORT/METABOLISM SYSTEM REPRESSOR MNGR-RELATED"/>
    <property type="match status" value="1"/>
</dbReference>
<dbReference type="SUPFAM" id="SSF46785">
    <property type="entry name" value="Winged helix' DNA-binding domain"/>
    <property type="match status" value="1"/>
</dbReference>
<reference evidence="5 6" key="1">
    <citation type="submission" date="2019-07" db="EMBL/GenBank/DDBJ databases">
        <title>Diversity of Bacteria from Kongsfjorden, Arctic.</title>
        <authorList>
            <person name="Yu Y."/>
        </authorList>
    </citation>
    <scope>NUCLEOTIDE SEQUENCE [LARGE SCALE GENOMIC DNA]</scope>
    <source>
        <strain evidence="5 6">SM1923</strain>
    </source>
</reference>
<evidence type="ECO:0000256" key="2">
    <source>
        <dbReference type="ARBA" id="ARBA00023125"/>
    </source>
</evidence>
<evidence type="ECO:0000313" key="5">
    <source>
        <dbReference type="EMBL" id="TVU71159.1"/>
    </source>
</evidence>
<dbReference type="SMART" id="SM00866">
    <property type="entry name" value="UTRA"/>
    <property type="match status" value="1"/>
</dbReference>
<dbReference type="Pfam" id="PF00392">
    <property type="entry name" value="GntR"/>
    <property type="match status" value="1"/>
</dbReference>
<dbReference type="GO" id="GO:0003677">
    <property type="term" value="F:DNA binding"/>
    <property type="evidence" value="ECO:0007669"/>
    <property type="project" value="UniProtKB-KW"/>
</dbReference>
<dbReference type="Proteomes" id="UP000319941">
    <property type="component" value="Unassembled WGS sequence"/>
</dbReference>
<keyword evidence="6" id="KW-1185">Reference proteome</keyword>
<dbReference type="GO" id="GO:0045892">
    <property type="term" value="P:negative regulation of DNA-templated transcription"/>
    <property type="evidence" value="ECO:0007669"/>
    <property type="project" value="TreeGrafter"/>
</dbReference>
<dbReference type="RefSeq" id="WP_088743816.1">
    <property type="nucleotide sequence ID" value="NZ_CAWOWR010000097.1"/>
</dbReference>
<dbReference type="InterPro" id="IPR028978">
    <property type="entry name" value="Chorismate_lyase_/UTRA_dom_sf"/>
</dbReference>
<dbReference type="GO" id="GO:0003700">
    <property type="term" value="F:DNA-binding transcription factor activity"/>
    <property type="evidence" value="ECO:0007669"/>
    <property type="project" value="InterPro"/>
</dbReference>
<dbReference type="InterPro" id="IPR050679">
    <property type="entry name" value="Bact_HTH_transcr_reg"/>
</dbReference>